<evidence type="ECO:0000313" key="3">
    <source>
        <dbReference type="Proteomes" id="UP000597444"/>
    </source>
</evidence>
<dbReference type="InterPro" id="IPR011033">
    <property type="entry name" value="PRC_barrel-like_sf"/>
</dbReference>
<dbReference type="InterPro" id="IPR027275">
    <property type="entry name" value="PRC-brl_dom"/>
</dbReference>
<protein>
    <recommendedName>
        <fullName evidence="1">PRC-barrel domain-containing protein</fullName>
    </recommendedName>
</protein>
<dbReference type="Gene3D" id="2.30.30.240">
    <property type="entry name" value="PRC-barrel domain"/>
    <property type="match status" value="1"/>
</dbReference>
<dbReference type="EMBL" id="BNJK01000001">
    <property type="protein sequence ID" value="GHO93160.1"/>
    <property type="molecule type" value="Genomic_DNA"/>
</dbReference>
<dbReference type="RefSeq" id="WP_236064910.1">
    <property type="nucleotide sequence ID" value="NZ_BNJK01000001.1"/>
</dbReference>
<accession>A0A8J3N2F6</accession>
<evidence type="ECO:0000313" key="2">
    <source>
        <dbReference type="EMBL" id="GHO93160.1"/>
    </source>
</evidence>
<keyword evidence="3" id="KW-1185">Reference proteome</keyword>
<gene>
    <name evidence="2" type="ORF">KSF_032080</name>
</gene>
<feature type="domain" description="PRC-barrel" evidence="1">
    <location>
        <begin position="11"/>
        <end position="74"/>
    </location>
</feature>
<dbReference type="SUPFAM" id="SSF50346">
    <property type="entry name" value="PRC-barrel domain"/>
    <property type="match status" value="2"/>
</dbReference>
<dbReference type="AlphaFoldDB" id="A0A8J3N2F6"/>
<dbReference type="Proteomes" id="UP000597444">
    <property type="component" value="Unassembled WGS sequence"/>
</dbReference>
<proteinExistence type="predicted"/>
<reference evidence="2" key="1">
    <citation type="submission" date="2020-10" db="EMBL/GenBank/DDBJ databases">
        <title>Taxonomic study of unclassified bacteria belonging to the class Ktedonobacteria.</title>
        <authorList>
            <person name="Yabe S."/>
            <person name="Wang C.M."/>
            <person name="Zheng Y."/>
            <person name="Sakai Y."/>
            <person name="Cavaletti L."/>
            <person name="Monciardini P."/>
            <person name="Donadio S."/>
        </authorList>
    </citation>
    <scope>NUCLEOTIDE SEQUENCE</scope>
    <source>
        <strain evidence="2">ID150040</strain>
    </source>
</reference>
<feature type="domain" description="PRC-barrel" evidence="1">
    <location>
        <begin position="91"/>
        <end position="117"/>
    </location>
</feature>
<dbReference type="Pfam" id="PF05239">
    <property type="entry name" value="PRC"/>
    <property type="match status" value="2"/>
</dbReference>
<organism evidence="2 3">
    <name type="scientific">Reticulibacter mediterranei</name>
    <dbReference type="NCBI Taxonomy" id="2778369"/>
    <lineage>
        <taxon>Bacteria</taxon>
        <taxon>Bacillati</taxon>
        <taxon>Chloroflexota</taxon>
        <taxon>Ktedonobacteria</taxon>
        <taxon>Ktedonobacterales</taxon>
        <taxon>Reticulibacteraceae</taxon>
        <taxon>Reticulibacter</taxon>
    </lineage>
</organism>
<evidence type="ECO:0000259" key="1">
    <source>
        <dbReference type="Pfam" id="PF05239"/>
    </source>
</evidence>
<name>A0A8J3N2F6_9CHLR</name>
<sequence length="167" mass="18249">MQTITNSTSKKWSDLRGLVVYVPKQGKSLGTVEDFFFKEGTNSVGSLLVRTRVHGSYSLPVRALKTLGGGRVTIANENMLIKALPPLPTSKDLIGRNVIGENGDKVGTIGEIWLNIEPLTAMRIAGLELAGSDGRSQRHAKLFTADSIATYDDDTMIIHDQIARRLR</sequence>
<comment type="caution">
    <text evidence="2">The sequence shown here is derived from an EMBL/GenBank/DDBJ whole genome shotgun (WGS) entry which is preliminary data.</text>
</comment>